<dbReference type="EMBL" id="HBUF01661873">
    <property type="protein sequence ID" value="CAG6788837.1"/>
    <property type="molecule type" value="Transcribed_RNA"/>
</dbReference>
<organism evidence="1">
    <name type="scientific">Cacopsylla melanoneura</name>
    <dbReference type="NCBI Taxonomy" id="428564"/>
    <lineage>
        <taxon>Eukaryota</taxon>
        <taxon>Metazoa</taxon>
        <taxon>Ecdysozoa</taxon>
        <taxon>Arthropoda</taxon>
        <taxon>Hexapoda</taxon>
        <taxon>Insecta</taxon>
        <taxon>Pterygota</taxon>
        <taxon>Neoptera</taxon>
        <taxon>Paraneoptera</taxon>
        <taxon>Hemiptera</taxon>
        <taxon>Sternorrhyncha</taxon>
        <taxon>Psylloidea</taxon>
        <taxon>Psyllidae</taxon>
        <taxon>Psyllinae</taxon>
        <taxon>Cacopsylla</taxon>
    </lineage>
</organism>
<name>A0A8D9BTL7_9HEMI</name>
<accession>A0A8D9BTL7</accession>
<sequence>MGGGTWDRWCHPTMSDVAELLCSDGNGWVSNCQNTGALKMYLSCISNHSASGLYQIKSDHRLKTLYKNARFTKNTPRLGANLISLIVFSGVYRGGLVTPLSGC</sequence>
<reference evidence="1" key="1">
    <citation type="submission" date="2021-05" db="EMBL/GenBank/DDBJ databases">
        <authorList>
            <person name="Alioto T."/>
            <person name="Alioto T."/>
            <person name="Gomez Garrido J."/>
        </authorList>
    </citation>
    <scope>NUCLEOTIDE SEQUENCE</scope>
</reference>
<evidence type="ECO:0000313" key="1">
    <source>
        <dbReference type="EMBL" id="CAG6788837.1"/>
    </source>
</evidence>
<protein>
    <submittedName>
        <fullName evidence="1">Uncharacterized protein</fullName>
    </submittedName>
</protein>
<dbReference type="EMBL" id="HBUF01661874">
    <property type="protein sequence ID" value="CAG6788839.1"/>
    <property type="molecule type" value="Transcribed_RNA"/>
</dbReference>
<dbReference type="AlphaFoldDB" id="A0A8D9BTL7"/>
<dbReference type="EMBL" id="HBUF01661871">
    <property type="protein sequence ID" value="CAG6788834.1"/>
    <property type="molecule type" value="Transcribed_RNA"/>
</dbReference>
<proteinExistence type="predicted"/>
<dbReference type="EMBL" id="HBUF01661870">
    <property type="protein sequence ID" value="CAG6788832.1"/>
    <property type="molecule type" value="Transcribed_RNA"/>
</dbReference>
<dbReference type="EMBL" id="HBUF01661872">
    <property type="protein sequence ID" value="CAG6788836.1"/>
    <property type="molecule type" value="Transcribed_RNA"/>
</dbReference>